<dbReference type="SMART" id="SM00644">
    <property type="entry name" value="Ami_2"/>
    <property type="match status" value="1"/>
</dbReference>
<evidence type="ECO:0000256" key="1">
    <source>
        <dbReference type="ARBA" id="ARBA00001561"/>
    </source>
</evidence>
<accession>A0A250I7V5</accession>
<dbReference type="SUPFAM" id="SSF55846">
    <property type="entry name" value="N-acetylmuramoyl-L-alanine amidase-like"/>
    <property type="match status" value="1"/>
</dbReference>
<proteinExistence type="predicted"/>
<dbReference type="InterPro" id="IPR013207">
    <property type="entry name" value="LGFP"/>
</dbReference>
<dbReference type="Gene3D" id="3.40.80.10">
    <property type="entry name" value="Peptidoglycan recognition protein-like"/>
    <property type="match status" value="1"/>
</dbReference>
<dbReference type="EMBL" id="CP022163">
    <property type="protein sequence ID" value="ATB27278.1"/>
    <property type="molecule type" value="Genomic_DNA"/>
</dbReference>
<evidence type="ECO:0000313" key="7">
    <source>
        <dbReference type="EMBL" id="ATB27278.1"/>
    </source>
</evidence>
<organism evidence="7 8">
    <name type="scientific">Melittangium boletus DSM 14713</name>
    <dbReference type="NCBI Taxonomy" id="1294270"/>
    <lineage>
        <taxon>Bacteria</taxon>
        <taxon>Pseudomonadati</taxon>
        <taxon>Myxococcota</taxon>
        <taxon>Myxococcia</taxon>
        <taxon>Myxococcales</taxon>
        <taxon>Cystobacterineae</taxon>
        <taxon>Archangiaceae</taxon>
        <taxon>Melittangium</taxon>
    </lineage>
</organism>
<evidence type="ECO:0000259" key="6">
    <source>
        <dbReference type="SMART" id="SM00644"/>
    </source>
</evidence>
<sequence>MKNRSGMVVLTASLALAQACGTNEQQDAAVATEQVAETGTEASVREDVSFDALFREAGGEFNVPPALLKSIAFVQTRYQMVEGAEEFEGRPAVFGMMALPGALLEEGAKRARVTVAQARTDARSNVRAAAALLSHRAESLRVDRTRASQWAPAVEAVSGIQDEAGRRSFVQDEVFRTLRLGLGTLSKEWDASGQSLAAEPVGQRTQALAAGPDYAPAVWRPSPNYNARPLSPRMVIIHTCESGYSGCWSWLTNTQSQVSAHYVVREDGLEISQLVREGSRGWHIGATYQCSNNSGMECGLNGRSANDFTIGIEHGGYAASKTWPVGQIDASARLLCDITRDNGIPRDRYHVVGHGQLQPYNRTDPGANWPWTDYLNRANAHCGGGCSVGGAILTRYNQLGGAGGILGPCTTNELKTPDGVGRFNHFQKGSIYWTPETGAWEVHGLIRAKWEALGWETGVLGYPTTGEMATPDGVGRFNHFKKDGTLGSIYWTPELGAWEVHGLIRAKWEALGWETGVLGYPTTDETATPDGVGRFNHFKKGGIEGSIYWTQATGAHEVHGLIRAKWKELNWEKGALGYPVSDEYAVTGGRESEFQKGFLTYNAASNSVTVRMK</sequence>
<dbReference type="AlphaFoldDB" id="A0A250I7V5"/>
<dbReference type="KEGG" id="mbd:MEBOL_000716"/>
<dbReference type="InterPro" id="IPR036505">
    <property type="entry name" value="Amidase/PGRP_sf"/>
</dbReference>
<dbReference type="PANTHER" id="PTHR30417">
    <property type="entry name" value="N-ACETYLMURAMOYL-L-ALANINE AMIDASE AMID"/>
    <property type="match status" value="1"/>
</dbReference>
<evidence type="ECO:0000256" key="5">
    <source>
        <dbReference type="SAM" id="SignalP"/>
    </source>
</evidence>
<evidence type="ECO:0000256" key="4">
    <source>
        <dbReference type="ARBA" id="ARBA00023316"/>
    </source>
</evidence>
<dbReference type="GO" id="GO:0071555">
    <property type="term" value="P:cell wall organization"/>
    <property type="evidence" value="ECO:0007669"/>
    <property type="project" value="UniProtKB-KW"/>
</dbReference>
<dbReference type="PANTHER" id="PTHR30417:SF1">
    <property type="entry name" value="N-ACETYLMURAMOYL-L-ALANINE AMIDASE AMID"/>
    <property type="match status" value="1"/>
</dbReference>
<dbReference type="Pfam" id="PF08310">
    <property type="entry name" value="LGFP"/>
    <property type="match status" value="3"/>
</dbReference>
<dbReference type="PROSITE" id="PS51257">
    <property type="entry name" value="PROKAR_LIPOPROTEIN"/>
    <property type="match status" value="1"/>
</dbReference>
<feature type="domain" description="N-acetylmuramoyl-L-alanine amidase" evidence="6">
    <location>
        <begin position="222"/>
        <end position="366"/>
    </location>
</feature>
<name>A0A250I7V5_9BACT</name>
<feature type="signal peptide" evidence="5">
    <location>
        <begin position="1"/>
        <end position="17"/>
    </location>
</feature>
<dbReference type="InterPro" id="IPR051206">
    <property type="entry name" value="NAMLAA_amidase_2"/>
</dbReference>
<reference evidence="7 8" key="1">
    <citation type="submission" date="2017-06" db="EMBL/GenBank/DDBJ databases">
        <authorList>
            <person name="Kim H.J."/>
            <person name="Triplett B.A."/>
        </authorList>
    </citation>
    <scope>NUCLEOTIDE SEQUENCE [LARGE SCALE GENOMIC DNA]</scope>
    <source>
        <strain evidence="7 8">DSM 14713</strain>
    </source>
</reference>
<keyword evidence="4" id="KW-0961">Cell wall biogenesis/degradation</keyword>
<comment type="catalytic activity">
    <reaction evidence="1">
        <text>Hydrolyzes the link between N-acetylmuramoyl residues and L-amino acid residues in certain cell-wall glycopeptides.</text>
        <dbReference type="EC" id="3.5.1.28"/>
    </reaction>
</comment>
<keyword evidence="5" id="KW-0732">Signal</keyword>
<dbReference type="InterPro" id="IPR002502">
    <property type="entry name" value="Amidase_domain"/>
</dbReference>
<evidence type="ECO:0000256" key="2">
    <source>
        <dbReference type="ARBA" id="ARBA00011901"/>
    </source>
</evidence>
<evidence type="ECO:0000256" key="3">
    <source>
        <dbReference type="ARBA" id="ARBA00022801"/>
    </source>
</evidence>
<dbReference type="EC" id="3.5.1.28" evidence="2"/>
<protein>
    <recommendedName>
        <fullName evidence="2">N-acetylmuramoyl-L-alanine amidase</fullName>
        <ecNumber evidence="2">3.5.1.28</ecNumber>
    </recommendedName>
</protein>
<dbReference type="GO" id="GO:0009254">
    <property type="term" value="P:peptidoglycan turnover"/>
    <property type="evidence" value="ECO:0007669"/>
    <property type="project" value="TreeGrafter"/>
</dbReference>
<keyword evidence="8" id="KW-1185">Reference proteome</keyword>
<dbReference type="RefSeq" id="WP_218920874.1">
    <property type="nucleotide sequence ID" value="NZ_CP022163.1"/>
</dbReference>
<dbReference type="Proteomes" id="UP000217289">
    <property type="component" value="Chromosome"/>
</dbReference>
<keyword evidence="3" id="KW-0378">Hydrolase</keyword>
<gene>
    <name evidence="7" type="ORF">MEBOL_000716</name>
</gene>
<dbReference type="GO" id="GO:0008745">
    <property type="term" value="F:N-acetylmuramoyl-L-alanine amidase activity"/>
    <property type="evidence" value="ECO:0007669"/>
    <property type="project" value="UniProtKB-EC"/>
</dbReference>
<evidence type="ECO:0000313" key="8">
    <source>
        <dbReference type="Proteomes" id="UP000217289"/>
    </source>
</evidence>
<dbReference type="GO" id="GO:0009253">
    <property type="term" value="P:peptidoglycan catabolic process"/>
    <property type="evidence" value="ECO:0007669"/>
    <property type="project" value="InterPro"/>
</dbReference>
<feature type="chain" id="PRO_5012422439" description="N-acetylmuramoyl-L-alanine amidase" evidence="5">
    <location>
        <begin position="18"/>
        <end position="613"/>
    </location>
</feature>
<dbReference type="CDD" id="cd06583">
    <property type="entry name" value="PGRP"/>
    <property type="match status" value="1"/>
</dbReference>
<dbReference type="Pfam" id="PF01510">
    <property type="entry name" value="Amidase_2"/>
    <property type="match status" value="1"/>
</dbReference>